<dbReference type="InterPro" id="IPR036071">
    <property type="entry name" value="AMMECR1_dom_sf"/>
</dbReference>
<dbReference type="Gene3D" id="3.40.830.10">
    <property type="entry name" value="LigB-like"/>
    <property type="match status" value="1"/>
</dbReference>
<comment type="similarity">
    <text evidence="1">Belongs to the MEMO1 family.</text>
</comment>
<protein>
    <submittedName>
        <fullName evidence="3">AmmeMemoRadiSam system protein B</fullName>
    </submittedName>
</protein>
<dbReference type="Proteomes" id="UP000823632">
    <property type="component" value="Unassembled WGS sequence"/>
</dbReference>
<dbReference type="InterPro" id="IPR002733">
    <property type="entry name" value="AMMECR1_domain"/>
</dbReference>
<organism evidence="3 4">
    <name type="scientific">Candidatus Scatousia excrementipullorum</name>
    <dbReference type="NCBI Taxonomy" id="2840936"/>
    <lineage>
        <taxon>Bacteria</taxon>
        <taxon>Candidatus Scatousia</taxon>
    </lineage>
</organism>
<dbReference type="AlphaFoldDB" id="A0A9D9DNV2"/>
<dbReference type="NCBIfam" id="TIGR04336">
    <property type="entry name" value="AmmeMemoSam_B"/>
    <property type="match status" value="1"/>
</dbReference>
<dbReference type="PANTHER" id="PTHR11060:SF0">
    <property type="entry name" value="PROTEIN MEMO1"/>
    <property type="match status" value="1"/>
</dbReference>
<dbReference type="InterPro" id="IPR002737">
    <property type="entry name" value="MEMO1_fam"/>
</dbReference>
<reference evidence="3" key="2">
    <citation type="journal article" date="2021" name="PeerJ">
        <title>Extensive microbial diversity within the chicken gut microbiome revealed by metagenomics and culture.</title>
        <authorList>
            <person name="Gilroy R."/>
            <person name="Ravi A."/>
            <person name="Getino M."/>
            <person name="Pursley I."/>
            <person name="Horton D.L."/>
            <person name="Alikhan N.F."/>
            <person name="Baker D."/>
            <person name="Gharbi K."/>
            <person name="Hall N."/>
            <person name="Watson M."/>
            <person name="Adriaenssens E.M."/>
            <person name="Foster-Nyarko E."/>
            <person name="Jarju S."/>
            <person name="Secka A."/>
            <person name="Antonio M."/>
            <person name="Oren A."/>
            <person name="Chaudhuri R.R."/>
            <person name="La Ragione R."/>
            <person name="Hildebrand F."/>
            <person name="Pallen M.J."/>
        </authorList>
    </citation>
    <scope>NUCLEOTIDE SEQUENCE</scope>
    <source>
        <strain evidence="3">10192</strain>
    </source>
</reference>
<dbReference type="InterPro" id="IPR027485">
    <property type="entry name" value="AMMECR1_N"/>
</dbReference>
<dbReference type="PANTHER" id="PTHR11060">
    <property type="entry name" value="PROTEIN MEMO1"/>
    <property type="match status" value="1"/>
</dbReference>
<evidence type="ECO:0000256" key="1">
    <source>
        <dbReference type="ARBA" id="ARBA00006315"/>
    </source>
</evidence>
<dbReference type="EMBL" id="JADIND010000182">
    <property type="protein sequence ID" value="MBO8431342.1"/>
    <property type="molecule type" value="Genomic_DNA"/>
</dbReference>
<dbReference type="SUPFAM" id="SSF143447">
    <property type="entry name" value="AMMECR1-like"/>
    <property type="match status" value="1"/>
</dbReference>
<proteinExistence type="inferred from homology"/>
<dbReference type="NCBIfam" id="TIGR04335">
    <property type="entry name" value="AmmeMemoSam_A"/>
    <property type="match status" value="1"/>
</dbReference>
<evidence type="ECO:0000313" key="4">
    <source>
        <dbReference type="Proteomes" id="UP000823632"/>
    </source>
</evidence>
<dbReference type="Pfam" id="PF01871">
    <property type="entry name" value="AMMECR1"/>
    <property type="match status" value="1"/>
</dbReference>
<dbReference type="Pfam" id="PF01875">
    <property type="entry name" value="Memo"/>
    <property type="match status" value="1"/>
</dbReference>
<sequence>MSIKNCNVAGTFYPAERQELFDMIDEFYAKTENSSGYYSRAIIVPHAGYIFSGGLAVNGYRYLNPESETVFVFAPSHYIRLFGCVSCDYDEFETPIGNCAVNKDYAKEFEINNFAFEKEHSIEVQLPLIKYFFKDAKIVPVLYGCTDYKVITEILEKYRDSKNISFVISTDLSHFYPERDCNKIDRYSAELIESGNIKNFEAEQACGAVGVCGLVNFANNNRFSLIRVGLTNSAAKTGDSSRVVGYGSWFLYEGEKNSYIKKYFTDFVIDTCKKSIMSGFRIGDLNSKEYPCVFEQSGASFVTLEINGHLRGCIGSIIAHKPLIDDLILNAHSSAFKDPRFLPLTQQEFEHTDISVSLLSSPEKIDFDGEEDLLSKIKPFEDGIIIRDGNYQAVYLPVVWEQLSDKREFLNSLKVKAGLSADYFSDTLQAFRFNAVKIEASD</sequence>
<dbReference type="Gene3D" id="3.30.1490.150">
    <property type="entry name" value="Hypothetical protein ph0010, domain 2"/>
    <property type="match status" value="1"/>
</dbReference>
<dbReference type="NCBIfam" id="TIGR00296">
    <property type="entry name" value="TIGR00296 family protein"/>
    <property type="match status" value="1"/>
</dbReference>
<dbReference type="InterPro" id="IPR027623">
    <property type="entry name" value="AmmeMemoSam_A"/>
</dbReference>
<dbReference type="PROSITE" id="PS51112">
    <property type="entry name" value="AMMECR1"/>
    <property type="match status" value="1"/>
</dbReference>
<dbReference type="CDD" id="cd07361">
    <property type="entry name" value="MEMO_like"/>
    <property type="match status" value="1"/>
</dbReference>
<gene>
    <name evidence="3" type="primary">amrB</name>
    <name evidence="3" type="ORF">IAC76_08150</name>
</gene>
<comment type="caution">
    <text evidence="3">The sequence shown here is derived from an EMBL/GenBank/DDBJ whole genome shotgun (WGS) entry which is preliminary data.</text>
</comment>
<evidence type="ECO:0000313" key="3">
    <source>
        <dbReference type="EMBL" id="MBO8431342.1"/>
    </source>
</evidence>
<accession>A0A9D9DNV2</accession>
<dbReference type="InterPro" id="IPR023473">
    <property type="entry name" value="AMMECR1"/>
</dbReference>
<name>A0A9D9DNV2_9BACT</name>
<dbReference type="Gene3D" id="3.30.700.20">
    <property type="entry name" value="Hypothetical protein ph0010, domain 1"/>
    <property type="match status" value="1"/>
</dbReference>
<reference evidence="3" key="1">
    <citation type="submission" date="2020-10" db="EMBL/GenBank/DDBJ databases">
        <authorList>
            <person name="Gilroy R."/>
        </authorList>
    </citation>
    <scope>NUCLEOTIDE SEQUENCE</scope>
    <source>
        <strain evidence="3">10192</strain>
    </source>
</reference>
<feature type="domain" description="AMMECR1" evidence="2">
    <location>
        <begin position="253"/>
        <end position="442"/>
    </location>
</feature>
<evidence type="ECO:0000259" key="2">
    <source>
        <dbReference type="PROSITE" id="PS51112"/>
    </source>
</evidence>